<name>A0A1R2C885_9CILI</name>
<dbReference type="Gene3D" id="3.10.330.10">
    <property type="match status" value="1"/>
</dbReference>
<dbReference type="AlphaFoldDB" id="A0A1R2C885"/>
<dbReference type="PANTHER" id="PTHR12555:SF13">
    <property type="entry name" value="UBIQUITIN RECOGNITION FACTOR IN ER-ASSOCIATED DEGRADATION PROTEIN 1"/>
    <property type="match status" value="1"/>
</dbReference>
<evidence type="ECO:0000256" key="2">
    <source>
        <dbReference type="ARBA" id="ARBA00022786"/>
    </source>
</evidence>
<reference evidence="6 7" key="1">
    <citation type="submission" date="2016-11" db="EMBL/GenBank/DDBJ databases">
        <title>The macronuclear genome of Stentor coeruleus: a giant cell with tiny introns.</title>
        <authorList>
            <person name="Slabodnick M."/>
            <person name="Ruby J.G."/>
            <person name="Reiff S.B."/>
            <person name="Swart E.C."/>
            <person name="Gosai S."/>
            <person name="Prabakaran S."/>
            <person name="Witkowska E."/>
            <person name="Larue G.E."/>
            <person name="Fisher S."/>
            <person name="Freeman R.M."/>
            <person name="Gunawardena J."/>
            <person name="Chu W."/>
            <person name="Stover N.A."/>
            <person name="Gregory B.D."/>
            <person name="Nowacki M."/>
            <person name="Derisi J."/>
            <person name="Roy S.W."/>
            <person name="Marshall W.F."/>
            <person name="Sood P."/>
        </authorList>
    </citation>
    <scope>NUCLEOTIDE SEQUENCE [LARGE SCALE GENOMIC DNA]</scope>
    <source>
        <strain evidence="6">WM001</strain>
    </source>
</reference>
<comment type="similarity">
    <text evidence="1">Belongs to the UFD1 family.</text>
</comment>
<dbReference type="InterPro" id="IPR004854">
    <property type="entry name" value="Ufd1-like"/>
</dbReference>
<dbReference type="GO" id="GO:0034098">
    <property type="term" value="C:VCP-NPL4-UFD1 AAA ATPase complex"/>
    <property type="evidence" value="ECO:0007669"/>
    <property type="project" value="TreeGrafter"/>
</dbReference>
<evidence type="ECO:0000259" key="4">
    <source>
        <dbReference type="Pfam" id="PF03152"/>
    </source>
</evidence>
<evidence type="ECO:0000313" key="7">
    <source>
        <dbReference type="Proteomes" id="UP000187209"/>
    </source>
</evidence>
<dbReference type="EMBL" id="MPUH01000243">
    <property type="protein sequence ID" value="OMJ85228.1"/>
    <property type="molecule type" value="Genomic_DNA"/>
</dbReference>
<dbReference type="Pfam" id="PF24842">
    <property type="entry name" value="UFD1_N2"/>
    <property type="match status" value="1"/>
</dbReference>
<proteinExistence type="inferred from homology"/>
<evidence type="ECO:0000256" key="3">
    <source>
        <dbReference type="SAM" id="MobiDB-lite"/>
    </source>
</evidence>
<dbReference type="Pfam" id="PF03152">
    <property type="entry name" value="UFD1_N1"/>
    <property type="match status" value="1"/>
</dbReference>
<keyword evidence="2" id="KW-0833">Ubl conjugation pathway</keyword>
<evidence type="ECO:0000313" key="6">
    <source>
        <dbReference type="EMBL" id="OMJ85228.1"/>
    </source>
</evidence>
<dbReference type="InterPro" id="IPR055418">
    <property type="entry name" value="UFD1_N2"/>
</dbReference>
<organism evidence="6 7">
    <name type="scientific">Stentor coeruleus</name>
    <dbReference type="NCBI Taxonomy" id="5963"/>
    <lineage>
        <taxon>Eukaryota</taxon>
        <taxon>Sar</taxon>
        <taxon>Alveolata</taxon>
        <taxon>Ciliophora</taxon>
        <taxon>Postciliodesmatophora</taxon>
        <taxon>Heterotrichea</taxon>
        <taxon>Heterotrichida</taxon>
        <taxon>Stentoridae</taxon>
        <taxon>Stentor</taxon>
    </lineage>
</organism>
<dbReference type="GO" id="GO:0031593">
    <property type="term" value="F:polyubiquitin modification-dependent protein binding"/>
    <property type="evidence" value="ECO:0007669"/>
    <property type="project" value="TreeGrafter"/>
</dbReference>
<dbReference type="PANTHER" id="PTHR12555">
    <property type="entry name" value="UBIQUITIN FUSION DEGRADATON PROTEIN 1"/>
    <property type="match status" value="1"/>
</dbReference>
<sequence>MYKALPASFFGKEEVEKGNLVILPSSAASHILSQSSKSPMLFKITNQQLNIHSHCGVLEFTAEEGYCLLPYWLMQHLGLSEGDSILIESTTLPEGTFVKIQPHETAFIDLPNPKAVLECSLRNYLCLTQGDSIVIEFAKKKYGIDIIETRPANAIMTIQVDLQVDFAPPKDYKEEPVLKKEPSITFGKEEEKNNNGPKIITGYTLEGKKVQITSRNGDDGEREYDPRQHRIHNGIKNTPAVVNPNYWDNMKGGRKLNQ</sequence>
<gene>
    <name evidence="6" type="ORF">SteCoe_13460</name>
</gene>
<keyword evidence="7" id="KW-1185">Reference proteome</keyword>
<dbReference type="InterPro" id="IPR042299">
    <property type="entry name" value="Ufd1-like_Nn"/>
</dbReference>
<feature type="domain" description="Ubiquitin fusion degradation protein UFD1 N-terminal subdomain 1" evidence="4">
    <location>
        <begin position="2"/>
        <end position="93"/>
    </location>
</feature>
<accession>A0A1R2C885</accession>
<comment type="caution">
    <text evidence="6">The sequence shown here is derived from an EMBL/GenBank/DDBJ whole genome shotgun (WGS) entry which is preliminary data.</text>
</comment>
<evidence type="ECO:0008006" key="8">
    <source>
        <dbReference type="Google" id="ProtNLM"/>
    </source>
</evidence>
<dbReference type="OrthoDB" id="422728at2759"/>
<evidence type="ECO:0000256" key="1">
    <source>
        <dbReference type="ARBA" id="ARBA00006043"/>
    </source>
</evidence>
<feature type="region of interest" description="Disordered" evidence="3">
    <location>
        <begin position="237"/>
        <end position="258"/>
    </location>
</feature>
<dbReference type="GO" id="GO:0006511">
    <property type="term" value="P:ubiquitin-dependent protein catabolic process"/>
    <property type="evidence" value="ECO:0007669"/>
    <property type="project" value="InterPro"/>
</dbReference>
<dbReference type="Proteomes" id="UP000187209">
    <property type="component" value="Unassembled WGS sequence"/>
</dbReference>
<evidence type="ECO:0000259" key="5">
    <source>
        <dbReference type="Pfam" id="PF24842"/>
    </source>
</evidence>
<dbReference type="Gene3D" id="2.40.40.50">
    <property type="entry name" value="Ubiquitin fusion degradation protein UFD1, N-terminal domain"/>
    <property type="match status" value="1"/>
</dbReference>
<dbReference type="InterPro" id="IPR055417">
    <property type="entry name" value="UFD1_N1"/>
</dbReference>
<protein>
    <recommendedName>
        <fullName evidence="8">Ubiquitin fusion degradation protein UFD1</fullName>
    </recommendedName>
</protein>
<feature type="domain" description="Ubiquitin fusion degradation protein UFD1 N-terminal subdomain 2" evidence="5">
    <location>
        <begin position="95"/>
        <end position="169"/>
    </location>
</feature>
<dbReference type="GO" id="GO:0036503">
    <property type="term" value="P:ERAD pathway"/>
    <property type="evidence" value="ECO:0007669"/>
    <property type="project" value="TreeGrafter"/>
</dbReference>